<protein>
    <submittedName>
        <fullName evidence="2">Uncharacterized protein</fullName>
    </submittedName>
</protein>
<dbReference type="Proteomes" id="UP000182054">
    <property type="component" value="Unassembled WGS sequence"/>
</dbReference>
<reference evidence="2 3" key="1">
    <citation type="submission" date="2016-10" db="EMBL/GenBank/DDBJ databases">
        <authorList>
            <person name="de Groot N.N."/>
        </authorList>
    </citation>
    <scope>NUCLEOTIDE SEQUENCE [LARGE SCALE GENOMIC DNA]</scope>
    <source>
        <strain evidence="2 3">DSM 44908</strain>
    </source>
</reference>
<sequence>MTTVTEQSVASNVDADPIVAPEADDDATQVSENGDDVGEAGLRVGARVRATSAVSDSGDETDTPSDAVLGTVVDDYAGTLTGDTGGRTWAVPHRWAVALDDGRLVFRDDADLEVVDSE</sequence>
<gene>
    <name evidence="2" type="ORF">SAMN05444374_10454</name>
</gene>
<name>A0A1I0T3Z6_9NOCA</name>
<dbReference type="AlphaFoldDB" id="A0A1I0T3Z6"/>
<evidence type="ECO:0000313" key="3">
    <source>
        <dbReference type="Proteomes" id="UP000182054"/>
    </source>
</evidence>
<feature type="compositionally biased region" description="Acidic residues" evidence="1">
    <location>
        <begin position="22"/>
        <end position="38"/>
    </location>
</feature>
<evidence type="ECO:0000313" key="2">
    <source>
        <dbReference type="EMBL" id="SFA46518.1"/>
    </source>
</evidence>
<evidence type="ECO:0000256" key="1">
    <source>
        <dbReference type="SAM" id="MobiDB-lite"/>
    </source>
</evidence>
<feature type="region of interest" description="Disordered" evidence="1">
    <location>
        <begin position="1"/>
        <end position="43"/>
    </location>
</feature>
<feature type="compositionally biased region" description="Polar residues" evidence="1">
    <location>
        <begin position="1"/>
        <end position="11"/>
    </location>
</feature>
<accession>A0A1I0T3Z6</accession>
<dbReference type="EMBL" id="FOJN01000004">
    <property type="protein sequence ID" value="SFA46518.1"/>
    <property type="molecule type" value="Genomic_DNA"/>
</dbReference>
<proteinExistence type="predicted"/>
<organism evidence="2 3">
    <name type="scientific">Rhodococcoides kroppenstedtii</name>
    <dbReference type="NCBI Taxonomy" id="293050"/>
    <lineage>
        <taxon>Bacteria</taxon>
        <taxon>Bacillati</taxon>
        <taxon>Actinomycetota</taxon>
        <taxon>Actinomycetes</taxon>
        <taxon>Mycobacteriales</taxon>
        <taxon>Nocardiaceae</taxon>
        <taxon>Rhodococcoides</taxon>
    </lineage>
</organism>